<feature type="signal peptide" evidence="1">
    <location>
        <begin position="1"/>
        <end position="24"/>
    </location>
</feature>
<protein>
    <recommendedName>
        <fullName evidence="2">DUF5666 domain-containing protein</fullName>
    </recommendedName>
</protein>
<feature type="domain" description="DUF5666" evidence="2">
    <location>
        <begin position="37"/>
        <end position="102"/>
    </location>
</feature>
<dbReference type="AlphaFoldDB" id="A0A537J8Z3"/>
<gene>
    <name evidence="3" type="ORF">E6H04_09450</name>
</gene>
<organism evidence="3 4">
    <name type="scientific">Candidatus Segetimicrobium genomatis</name>
    <dbReference type="NCBI Taxonomy" id="2569760"/>
    <lineage>
        <taxon>Bacteria</taxon>
        <taxon>Bacillati</taxon>
        <taxon>Candidatus Sysuimicrobiota</taxon>
        <taxon>Candidatus Sysuimicrobiia</taxon>
        <taxon>Candidatus Sysuimicrobiales</taxon>
        <taxon>Candidatus Segetimicrobiaceae</taxon>
        <taxon>Candidatus Segetimicrobium</taxon>
    </lineage>
</organism>
<dbReference type="PROSITE" id="PS51257">
    <property type="entry name" value="PROKAR_LIPOPROTEIN"/>
    <property type="match status" value="1"/>
</dbReference>
<proteinExistence type="predicted"/>
<dbReference type="Proteomes" id="UP000320048">
    <property type="component" value="Unassembled WGS sequence"/>
</dbReference>
<evidence type="ECO:0000259" key="2">
    <source>
        <dbReference type="Pfam" id="PF18914"/>
    </source>
</evidence>
<evidence type="ECO:0000256" key="1">
    <source>
        <dbReference type="SAM" id="SignalP"/>
    </source>
</evidence>
<feature type="domain" description="DUF5666" evidence="2">
    <location>
        <begin position="165"/>
        <end position="195"/>
    </location>
</feature>
<name>A0A537J8Z3_9BACT</name>
<dbReference type="InterPro" id="IPR043724">
    <property type="entry name" value="DUF5666"/>
</dbReference>
<accession>A0A537J8Z3</accession>
<evidence type="ECO:0000313" key="4">
    <source>
        <dbReference type="Proteomes" id="UP000320048"/>
    </source>
</evidence>
<keyword evidence="1" id="KW-0732">Signal</keyword>
<evidence type="ECO:0000313" key="3">
    <source>
        <dbReference type="EMBL" id="TMI80007.1"/>
    </source>
</evidence>
<feature type="chain" id="PRO_5021813343" description="DUF5666 domain-containing protein" evidence="1">
    <location>
        <begin position="25"/>
        <end position="202"/>
    </location>
</feature>
<sequence length="202" mass="20849">MHPRTAQRTLATLILVGACISGGAAPGGAAPADTVREGTIGAVNGDGFTLASAGAGATLVRVSPATRVLGRHPSGLDAIKPGDYLAVTSERKADGALVAVTINIFPPELRGRVREGQFPLDTGNMMTNAEVMEYAVRTEHQTLFLKYRDGASAISVPPTTPVHRLTVIHLGDLRPGMHVIVRGAVNPDGSITASSLTADQPG</sequence>
<dbReference type="Pfam" id="PF18914">
    <property type="entry name" value="DUF5666"/>
    <property type="match status" value="2"/>
</dbReference>
<reference evidence="3 4" key="1">
    <citation type="journal article" date="2019" name="Nat. Microbiol.">
        <title>Mediterranean grassland soil C-N compound turnover is dependent on rainfall and depth, and is mediated by genomically divergent microorganisms.</title>
        <authorList>
            <person name="Diamond S."/>
            <person name="Andeer P.F."/>
            <person name="Li Z."/>
            <person name="Crits-Christoph A."/>
            <person name="Burstein D."/>
            <person name="Anantharaman K."/>
            <person name="Lane K.R."/>
            <person name="Thomas B.C."/>
            <person name="Pan C."/>
            <person name="Northen T.R."/>
            <person name="Banfield J.F."/>
        </authorList>
    </citation>
    <scope>NUCLEOTIDE SEQUENCE [LARGE SCALE GENOMIC DNA]</scope>
    <source>
        <strain evidence="3">NP_7</strain>
    </source>
</reference>
<dbReference type="EMBL" id="VBAO01000247">
    <property type="protein sequence ID" value="TMI80007.1"/>
    <property type="molecule type" value="Genomic_DNA"/>
</dbReference>
<comment type="caution">
    <text evidence="3">The sequence shown here is derived from an EMBL/GenBank/DDBJ whole genome shotgun (WGS) entry which is preliminary data.</text>
</comment>